<evidence type="ECO:0000256" key="5">
    <source>
        <dbReference type="ARBA" id="ARBA00022679"/>
    </source>
</evidence>
<dbReference type="GO" id="GO:0046854">
    <property type="term" value="P:phosphatidylinositol phosphate biosynthetic process"/>
    <property type="evidence" value="ECO:0007669"/>
    <property type="project" value="UniProtKB-UniRule"/>
</dbReference>
<keyword evidence="13" id="KW-1185">Reference proteome</keyword>
<dbReference type="AlphaFoldDB" id="A0A0V0Z5V2"/>
<dbReference type="STRING" id="990121.A0A0V0Z5V2"/>
<dbReference type="GO" id="GO:0005802">
    <property type="term" value="C:trans-Golgi network"/>
    <property type="evidence" value="ECO:0007669"/>
    <property type="project" value="TreeGrafter"/>
</dbReference>
<dbReference type="InterPro" id="IPR000403">
    <property type="entry name" value="PI3/4_kinase_cat_dom"/>
</dbReference>
<evidence type="ECO:0000256" key="9">
    <source>
        <dbReference type="ARBA" id="ARBA00023136"/>
    </source>
</evidence>
<evidence type="ECO:0000259" key="11">
    <source>
        <dbReference type="PROSITE" id="PS50290"/>
    </source>
</evidence>
<keyword evidence="8 10" id="KW-0067">ATP-binding</keyword>
<evidence type="ECO:0000256" key="3">
    <source>
        <dbReference type="ARBA" id="ARBA00008941"/>
    </source>
</evidence>
<dbReference type="GO" id="GO:0004430">
    <property type="term" value="F:1-phosphatidylinositol 4-kinase activity"/>
    <property type="evidence" value="ECO:0007669"/>
    <property type="project" value="UniProtKB-UniRule"/>
</dbReference>
<dbReference type="GO" id="GO:0005634">
    <property type="term" value="C:nucleus"/>
    <property type="evidence" value="ECO:0007669"/>
    <property type="project" value="UniProtKB-ARBA"/>
</dbReference>
<protein>
    <recommendedName>
        <fullName evidence="10">Phosphatidylinositol 4-kinase type 2</fullName>
        <ecNumber evidence="10">2.7.1.67</ecNumber>
    </recommendedName>
</protein>
<dbReference type="Proteomes" id="UP000054783">
    <property type="component" value="Unassembled WGS sequence"/>
</dbReference>
<evidence type="ECO:0000256" key="10">
    <source>
        <dbReference type="RuleBase" id="RU367084"/>
    </source>
</evidence>
<evidence type="ECO:0000256" key="7">
    <source>
        <dbReference type="ARBA" id="ARBA00022777"/>
    </source>
</evidence>
<dbReference type="Pfam" id="PF00454">
    <property type="entry name" value="PI3_PI4_kinase"/>
    <property type="match status" value="1"/>
</dbReference>
<evidence type="ECO:0000313" key="13">
    <source>
        <dbReference type="Proteomes" id="UP000054783"/>
    </source>
</evidence>
<dbReference type="GO" id="GO:0007032">
    <property type="term" value="P:endosome organization"/>
    <property type="evidence" value="ECO:0007669"/>
    <property type="project" value="TreeGrafter"/>
</dbReference>
<keyword evidence="7 10" id="KW-0418">Kinase</keyword>
<comment type="similarity">
    <text evidence="3 10">Belongs to the PI3/PI4-kinase family. Type II PI4K subfamily.</text>
</comment>
<dbReference type="GO" id="GO:0005768">
    <property type="term" value="C:endosome"/>
    <property type="evidence" value="ECO:0007669"/>
    <property type="project" value="TreeGrafter"/>
</dbReference>
<dbReference type="EC" id="2.7.1.67" evidence="10"/>
<keyword evidence="4" id="KW-1003">Cell membrane</keyword>
<evidence type="ECO:0000256" key="6">
    <source>
        <dbReference type="ARBA" id="ARBA00022741"/>
    </source>
</evidence>
<keyword evidence="9 10" id="KW-0472">Membrane</keyword>
<evidence type="ECO:0000256" key="4">
    <source>
        <dbReference type="ARBA" id="ARBA00022475"/>
    </source>
</evidence>
<dbReference type="EMBL" id="JYDQ01000395">
    <property type="protein sequence ID" value="KRY07860.1"/>
    <property type="molecule type" value="Genomic_DNA"/>
</dbReference>
<accession>A0A0V0Z5V2</accession>
<evidence type="ECO:0000313" key="12">
    <source>
        <dbReference type="EMBL" id="KRY07860.1"/>
    </source>
</evidence>
<dbReference type="GO" id="GO:0005765">
    <property type="term" value="C:lysosomal membrane"/>
    <property type="evidence" value="ECO:0007669"/>
    <property type="project" value="TreeGrafter"/>
</dbReference>
<comment type="catalytic activity">
    <reaction evidence="10">
        <text>a 1,2-diacyl-sn-glycero-3-phospho-(1D-myo-inositol) + ATP = a 1,2-diacyl-sn-glycero-3-phospho-(1D-myo-inositol 4-phosphate) + ADP + H(+)</text>
        <dbReference type="Rhea" id="RHEA:19877"/>
        <dbReference type="ChEBI" id="CHEBI:15378"/>
        <dbReference type="ChEBI" id="CHEBI:30616"/>
        <dbReference type="ChEBI" id="CHEBI:57880"/>
        <dbReference type="ChEBI" id="CHEBI:58178"/>
        <dbReference type="ChEBI" id="CHEBI:456216"/>
        <dbReference type="EC" id="2.7.1.67"/>
    </reaction>
</comment>
<dbReference type="GO" id="GO:0005524">
    <property type="term" value="F:ATP binding"/>
    <property type="evidence" value="ECO:0007669"/>
    <property type="project" value="UniProtKB-UniRule"/>
</dbReference>
<dbReference type="PROSITE" id="PS50290">
    <property type="entry name" value="PI3_4_KINASE_3"/>
    <property type="match status" value="1"/>
</dbReference>
<evidence type="ECO:0000256" key="2">
    <source>
        <dbReference type="ARBA" id="ARBA00007797"/>
    </source>
</evidence>
<sequence length="878" mass="102875">MATVHFSLLAQKELQGLVELDNLKFVKLIVHADGDVCFNEAVCFDDFNDFVFILKKMEKALSKLRDLLNSELNDKRNVSRTIVNVVNTTVRCKKGVSESFMSVFSRISCYEDVKYFFLVALRAEIMKGEHNEKFLKNFFDLLKAVPAPKVENRELLFSYEEAMSLHNEMCYSATLHIFSQCWVNFIRNKLPPSLHCECLLWIDMHILAVVDCPLYFTDFVISSFAMGFPLNAAALGSLKHLILICNISYPKLYTAMYNLLQPEIFKLSFRLHFYSVLDTFMHSTHLPTYLVAAFIKKLSRLSLRAPLDSCIILLGLIRNWLIRHPACQILVNRQDEQLQIKNDPYNMDELNPQLSNAMESFLWEIKTLKNHYNEEVANMANFVDQLLPSKEVPLKMESAVERVFNKSLLRFDGDLAALNKLKEWFRSCFEISFDYKIFMKRDTREVLLFFRNMDQENEFIKKGEMPNFAQNPADVDKAELLTSGNTVHILYNSEDEEVSESTWETLHGQIDSLPFLEQQSWQKNDFEFSCMKQSIEQAVSNGFFPVRLPGRSFGSYLVLDEEKNHVGIFKPKDEEEYATRNPSWMGYFQKMFRLRCPRRGCILANQAYLSEVGASIVDEYLDLKIVPKTKVAYLASPTFNYSSAEKRKAEQQRERISGVNLPDKVGSLQCVVEGFQPCTFWLKEFASKKLLDNKLQYELQLLFERVIILDYIIRNTNRTAENLLISYNDTKRGNENYAINMAAVDNRYAFPYRHPRRRRPYTYYWATLPLAKKPFSNETRSFILRKLNDMNYMSSLFLQLKRLFELDENFDKNYFMLQIMLMHGQIFNLKMALENRETPYELVKRRPVYIVPHPDDFTLPAGFLTDKLLQWLKRKYRK</sequence>
<gene>
    <name evidence="12" type="primary">pi4k2b</name>
    <name evidence="12" type="ORF">T12_5982</name>
</gene>
<reference evidence="12 13" key="1">
    <citation type="submission" date="2015-01" db="EMBL/GenBank/DDBJ databases">
        <title>Evolution of Trichinella species and genotypes.</title>
        <authorList>
            <person name="Korhonen P.K."/>
            <person name="Edoardo P."/>
            <person name="Giuseppe L.R."/>
            <person name="Gasser R.B."/>
        </authorList>
    </citation>
    <scope>NUCLEOTIDE SEQUENCE [LARGE SCALE GENOMIC DNA]</scope>
    <source>
        <strain evidence="12">ISS2496</strain>
    </source>
</reference>
<organism evidence="12 13">
    <name type="scientific">Trichinella patagoniensis</name>
    <dbReference type="NCBI Taxonomy" id="990121"/>
    <lineage>
        <taxon>Eukaryota</taxon>
        <taxon>Metazoa</taxon>
        <taxon>Ecdysozoa</taxon>
        <taxon>Nematoda</taxon>
        <taxon>Enoplea</taxon>
        <taxon>Dorylaimia</taxon>
        <taxon>Trichinellida</taxon>
        <taxon>Trichinellidae</taxon>
        <taxon>Trichinella</taxon>
    </lineage>
</organism>
<dbReference type="GO" id="GO:0005886">
    <property type="term" value="C:plasma membrane"/>
    <property type="evidence" value="ECO:0007669"/>
    <property type="project" value="UniProtKB-SubCell"/>
</dbReference>
<dbReference type="InterPro" id="IPR039756">
    <property type="entry name" value="Lsb6/PI4K2"/>
</dbReference>
<dbReference type="Pfam" id="PF03914">
    <property type="entry name" value="CBF"/>
    <property type="match status" value="1"/>
</dbReference>
<keyword evidence="5 10" id="KW-0808">Transferase</keyword>
<comment type="caution">
    <text evidence="12">The sequence shown here is derived from an EMBL/GenBank/DDBJ whole genome shotgun (WGS) entry which is preliminary data.</text>
</comment>
<evidence type="ECO:0000256" key="1">
    <source>
        <dbReference type="ARBA" id="ARBA00004236"/>
    </source>
</evidence>
<feature type="domain" description="PI3K/PI4K catalytic" evidence="11">
    <location>
        <begin position="542"/>
        <end position="852"/>
    </location>
</feature>
<comment type="similarity">
    <text evidence="2">Belongs to the CBF/MAK21 family.</text>
</comment>
<keyword evidence="6 10" id="KW-0547">Nucleotide-binding</keyword>
<evidence type="ECO:0000256" key="8">
    <source>
        <dbReference type="ARBA" id="ARBA00022840"/>
    </source>
</evidence>
<dbReference type="PANTHER" id="PTHR12865:SF1">
    <property type="entry name" value="PHOSPHATIDYLINOSITOL 4-KINASE TYPE 2"/>
    <property type="match status" value="1"/>
</dbReference>
<dbReference type="InterPro" id="IPR005612">
    <property type="entry name" value="CCAAT-binding_factor"/>
</dbReference>
<name>A0A0V0Z5V2_9BILA</name>
<dbReference type="OrthoDB" id="275876at2759"/>
<comment type="subcellular location">
    <subcellularLocation>
        <location evidence="1">Cell membrane</location>
    </subcellularLocation>
    <subcellularLocation>
        <location evidence="10">Membrane</location>
        <topology evidence="10">Peripheral membrane protein</topology>
    </subcellularLocation>
</comment>
<dbReference type="GO" id="GO:0007030">
    <property type="term" value="P:Golgi organization"/>
    <property type="evidence" value="ECO:0007669"/>
    <property type="project" value="TreeGrafter"/>
</dbReference>
<dbReference type="PANTHER" id="PTHR12865">
    <property type="entry name" value="PHOSPHATIDYLINOSITOL 4-KINASE TYPE-II"/>
    <property type="match status" value="1"/>
</dbReference>
<proteinExistence type="inferred from homology"/>